<dbReference type="Proteomes" id="UP000079169">
    <property type="component" value="Unplaced"/>
</dbReference>
<dbReference type="GeneID" id="103506931"/>
<feature type="chain" id="PRO_5010479117" evidence="1">
    <location>
        <begin position="32"/>
        <end position="168"/>
    </location>
</feature>
<keyword evidence="2" id="KW-1185">Reference proteome</keyword>
<dbReference type="RefSeq" id="XP_026677713.1">
    <property type="nucleotide sequence ID" value="XM_026821912.1"/>
</dbReference>
<feature type="signal peptide" evidence="1">
    <location>
        <begin position="1"/>
        <end position="31"/>
    </location>
</feature>
<evidence type="ECO:0000313" key="3">
    <source>
        <dbReference type="RefSeq" id="XP_008469577.1"/>
    </source>
</evidence>
<evidence type="ECO:0000313" key="2">
    <source>
        <dbReference type="Proteomes" id="UP000079169"/>
    </source>
</evidence>
<organism evidence="2 4">
    <name type="scientific">Diaphorina citri</name>
    <name type="common">Asian citrus psyllid</name>
    <dbReference type="NCBI Taxonomy" id="121845"/>
    <lineage>
        <taxon>Eukaryota</taxon>
        <taxon>Metazoa</taxon>
        <taxon>Ecdysozoa</taxon>
        <taxon>Arthropoda</taxon>
        <taxon>Hexapoda</taxon>
        <taxon>Insecta</taxon>
        <taxon>Pterygota</taxon>
        <taxon>Neoptera</taxon>
        <taxon>Paraneoptera</taxon>
        <taxon>Hemiptera</taxon>
        <taxon>Sternorrhyncha</taxon>
        <taxon>Psylloidea</taxon>
        <taxon>Psyllidae</taxon>
        <taxon>Diaphorininae</taxon>
        <taxon>Diaphorina</taxon>
    </lineage>
</organism>
<dbReference type="GeneID" id="103506932"/>
<keyword evidence="1" id="KW-0732">Signal</keyword>
<gene>
    <name evidence="4 5 6" type="primary">LOC103506932</name>
    <name evidence="3" type="synonym">LOC103506931</name>
</gene>
<protein>
    <submittedName>
        <fullName evidence="3">Uncharacterized protein LOC103506931</fullName>
    </submittedName>
    <submittedName>
        <fullName evidence="4">Uncharacterized protein LOC103506932 isoform X1</fullName>
    </submittedName>
    <submittedName>
        <fullName evidence="5">Uncharacterized protein LOC103506932 isoform X2</fullName>
    </submittedName>
    <submittedName>
        <fullName evidence="6">Uncharacterized protein LOC103506932 isoform X3</fullName>
    </submittedName>
</protein>
<dbReference type="KEGG" id="dci:103506931"/>
<evidence type="ECO:0000313" key="4">
    <source>
        <dbReference type="RefSeq" id="XP_008469579.1"/>
    </source>
</evidence>
<evidence type="ECO:0000313" key="5">
    <source>
        <dbReference type="RefSeq" id="XP_026677713.1"/>
    </source>
</evidence>
<sequence>MSHGTMVRVNSNAAILFVIFTLTCKLHYGVAQPAGIKEASSQTIRDDSERTILNRRQSIASMLGSAAAIPMFALQTGWNNLQRNFDYMKYGLYNGLQNFGQALNNGYYGAQQALYNAVYNAPYNTYNPYAYNMPGYGGYPQMSGYGGYPQMPGYGGYPQMPGWWGRLN</sequence>
<accession>A0A1S3CX24</accession>
<dbReference type="KEGG" id="dci:103506932"/>
<dbReference type="PaxDb" id="121845-A0A1S3CX24"/>
<evidence type="ECO:0000256" key="1">
    <source>
        <dbReference type="SAM" id="SignalP"/>
    </source>
</evidence>
<dbReference type="RefSeq" id="XP_008469577.1">
    <property type="nucleotide sequence ID" value="XM_008471355.3"/>
</dbReference>
<dbReference type="RefSeq" id="XP_008469579.1">
    <property type="nucleotide sequence ID" value="XM_008471357.3"/>
</dbReference>
<proteinExistence type="predicted"/>
<dbReference type="AlphaFoldDB" id="A0A1S3CX24"/>
<reference evidence="3 4" key="1">
    <citation type="submission" date="2025-04" db="UniProtKB">
        <authorList>
            <consortium name="RefSeq"/>
        </authorList>
    </citation>
    <scope>IDENTIFICATION</scope>
</reference>
<evidence type="ECO:0000313" key="6">
    <source>
        <dbReference type="RefSeq" id="XP_026677714.1"/>
    </source>
</evidence>
<name>A0A1S3CX24_DIACI</name>
<dbReference type="RefSeq" id="XP_026677714.1">
    <property type="nucleotide sequence ID" value="XM_026821913.1"/>
</dbReference>